<reference evidence="2" key="1">
    <citation type="journal article" date="2014" name="Int. J. Syst. Evol. Microbiol.">
        <title>Complete genome sequence of Corynebacterium casei LMG S-19264T (=DSM 44701T), isolated from a smear-ripened cheese.</title>
        <authorList>
            <consortium name="US DOE Joint Genome Institute (JGI-PGF)"/>
            <person name="Walter F."/>
            <person name="Albersmeier A."/>
            <person name="Kalinowski J."/>
            <person name="Ruckert C."/>
        </authorList>
    </citation>
    <scope>NUCLEOTIDE SEQUENCE</scope>
    <source>
        <strain evidence="2">CGMCC 1.15085</strain>
    </source>
</reference>
<dbReference type="CDD" id="cd05155">
    <property type="entry name" value="APH_ChoK_like_1"/>
    <property type="match status" value="1"/>
</dbReference>
<keyword evidence="3" id="KW-1185">Reference proteome</keyword>
<name>A0A916T1A5_9MICO</name>
<dbReference type="Proteomes" id="UP000636793">
    <property type="component" value="Unassembled WGS sequence"/>
</dbReference>
<organism evidence="2 3">
    <name type="scientific">Flexivirga endophytica</name>
    <dbReference type="NCBI Taxonomy" id="1849103"/>
    <lineage>
        <taxon>Bacteria</taxon>
        <taxon>Bacillati</taxon>
        <taxon>Actinomycetota</taxon>
        <taxon>Actinomycetes</taxon>
        <taxon>Micrococcales</taxon>
        <taxon>Dermacoccaceae</taxon>
        <taxon>Flexivirga</taxon>
    </lineage>
</organism>
<dbReference type="Gene3D" id="3.30.200.20">
    <property type="entry name" value="Phosphorylase Kinase, domain 1"/>
    <property type="match status" value="1"/>
</dbReference>
<dbReference type="Pfam" id="PF01636">
    <property type="entry name" value="APH"/>
    <property type="match status" value="1"/>
</dbReference>
<dbReference type="PANTHER" id="PTHR21310:SF42">
    <property type="entry name" value="BIFUNCTIONAL AAC_APH"/>
    <property type="match status" value="1"/>
</dbReference>
<dbReference type="InterPro" id="IPR002575">
    <property type="entry name" value="Aminoglycoside_PTrfase"/>
</dbReference>
<dbReference type="AlphaFoldDB" id="A0A916T1A5"/>
<reference evidence="2" key="2">
    <citation type="submission" date="2020-09" db="EMBL/GenBank/DDBJ databases">
        <authorList>
            <person name="Sun Q."/>
            <person name="Zhou Y."/>
        </authorList>
    </citation>
    <scope>NUCLEOTIDE SEQUENCE</scope>
    <source>
        <strain evidence="2">CGMCC 1.15085</strain>
    </source>
</reference>
<evidence type="ECO:0000313" key="2">
    <source>
        <dbReference type="EMBL" id="GGB27727.1"/>
    </source>
</evidence>
<evidence type="ECO:0000259" key="1">
    <source>
        <dbReference type="Pfam" id="PF01636"/>
    </source>
</evidence>
<dbReference type="Gene3D" id="3.90.1200.10">
    <property type="match status" value="1"/>
</dbReference>
<dbReference type="PANTHER" id="PTHR21310">
    <property type="entry name" value="AMINOGLYCOSIDE PHOSPHOTRANSFERASE-RELATED-RELATED"/>
    <property type="match status" value="1"/>
</dbReference>
<feature type="domain" description="Aminoglycoside phosphotransferase" evidence="1">
    <location>
        <begin position="32"/>
        <end position="261"/>
    </location>
</feature>
<protein>
    <submittedName>
        <fullName evidence="2">Phosphotransferase</fullName>
    </submittedName>
</protein>
<evidence type="ECO:0000313" key="3">
    <source>
        <dbReference type="Proteomes" id="UP000636793"/>
    </source>
</evidence>
<dbReference type="EMBL" id="BMHI01000003">
    <property type="protein sequence ID" value="GGB27727.1"/>
    <property type="molecule type" value="Genomic_DNA"/>
</dbReference>
<dbReference type="InterPro" id="IPR051678">
    <property type="entry name" value="AGP_Transferase"/>
</dbReference>
<sequence>MHDAELDLSAALVRDLVRQQHPRLLAEPITRVASHGTVNAMFRLGDDLVCRLPLVVLDEGAAIEAVDAEIEAARIFSAVDVATPELVVRGEPSAAYPMPWTVWRWIDGDVASAVDVGDDLEFAEALGQFVIQVRDLPTDGRTFGGDNRGGRLVDLGVWIQRCLHESVGMIDTDTLAAMWQHWCGLGRDEAADTWTHNDLMPGNLLVRGSDLAGVIDVGQARVADPVVDLQPAWNLFRGNARRAFRSTLQVDDEEWERGRAWSFVQAIGCLWYYRETNPEMSRTAYTTLTALLGDG</sequence>
<dbReference type="InterPro" id="IPR011009">
    <property type="entry name" value="Kinase-like_dom_sf"/>
</dbReference>
<comment type="caution">
    <text evidence="2">The sequence shown here is derived from an EMBL/GenBank/DDBJ whole genome shotgun (WGS) entry which is preliminary data.</text>
</comment>
<accession>A0A916T1A5</accession>
<gene>
    <name evidence="2" type="ORF">GCM10011492_17430</name>
</gene>
<dbReference type="SUPFAM" id="SSF56112">
    <property type="entry name" value="Protein kinase-like (PK-like)"/>
    <property type="match status" value="1"/>
</dbReference>
<dbReference type="RefSeq" id="WP_229749667.1">
    <property type="nucleotide sequence ID" value="NZ_BMHI01000003.1"/>
</dbReference>
<proteinExistence type="predicted"/>